<dbReference type="GO" id="GO:0045254">
    <property type="term" value="C:pyruvate dehydrogenase complex"/>
    <property type="evidence" value="ECO:0007669"/>
    <property type="project" value="UniProtKB-ARBA"/>
</dbReference>
<feature type="transmembrane region" description="Helical" evidence="11">
    <location>
        <begin position="516"/>
        <end position="537"/>
    </location>
</feature>
<dbReference type="GO" id="GO:0050660">
    <property type="term" value="F:flavin adenine dinucleotide binding"/>
    <property type="evidence" value="ECO:0007669"/>
    <property type="project" value="InterPro"/>
</dbReference>
<keyword evidence="6 9" id="KW-0520">NAD</keyword>
<dbReference type="InterPro" id="IPR016156">
    <property type="entry name" value="FAD/NAD-linked_Rdtase_dimer_sf"/>
</dbReference>
<feature type="transmembrane region" description="Helical" evidence="11">
    <location>
        <begin position="248"/>
        <end position="270"/>
    </location>
</feature>
<keyword evidence="11" id="KW-0472">Membrane</keyword>
<keyword evidence="11" id="KW-1133">Transmembrane helix</keyword>
<dbReference type="PANTHER" id="PTHR22912">
    <property type="entry name" value="DISULFIDE OXIDOREDUCTASE"/>
    <property type="match status" value="1"/>
</dbReference>
<keyword evidence="11" id="KW-0812">Transmembrane</keyword>
<feature type="compositionally biased region" description="Polar residues" evidence="10">
    <location>
        <begin position="7"/>
        <end position="17"/>
    </location>
</feature>
<dbReference type="FunFam" id="3.30.390.30:FF:000001">
    <property type="entry name" value="Dihydrolipoyl dehydrogenase"/>
    <property type="match status" value="1"/>
</dbReference>
<protein>
    <recommendedName>
        <fullName evidence="2 9">Dihydrolipoyl dehydrogenase</fullName>
        <ecNumber evidence="2 9">1.8.1.4</ecNumber>
    </recommendedName>
</protein>
<dbReference type="FunFam" id="3.50.50.60:FF:000025">
    <property type="entry name" value="Dihydrolipoyl dehydrogenase"/>
    <property type="match status" value="1"/>
</dbReference>
<dbReference type="GO" id="GO:0005739">
    <property type="term" value="C:mitochondrion"/>
    <property type="evidence" value="ECO:0007669"/>
    <property type="project" value="TreeGrafter"/>
</dbReference>
<feature type="region of interest" description="Disordered" evidence="10">
    <location>
        <begin position="1"/>
        <end position="43"/>
    </location>
</feature>
<evidence type="ECO:0000256" key="9">
    <source>
        <dbReference type="RuleBase" id="RU003692"/>
    </source>
</evidence>
<dbReference type="PRINTS" id="PR00368">
    <property type="entry name" value="FADPNR"/>
</dbReference>
<comment type="miscellaneous">
    <text evidence="9">The active site is a redox-active disulfide bond.</text>
</comment>
<evidence type="ECO:0000256" key="7">
    <source>
        <dbReference type="ARBA" id="ARBA00023157"/>
    </source>
</evidence>
<dbReference type="STRING" id="91626.A0A0C9N1W3"/>
<keyword evidence="5 9" id="KW-0560">Oxidoreductase</keyword>
<evidence type="ECO:0000259" key="13">
    <source>
        <dbReference type="Pfam" id="PF07992"/>
    </source>
</evidence>
<dbReference type="OrthoDB" id="28755at2759"/>
<dbReference type="Gene3D" id="3.30.390.30">
    <property type="match status" value="1"/>
</dbReference>
<dbReference type="AlphaFoldDB" id="A0A0C9N1W3"/>
<comment type="similarity">
    <text evidence="1 9">Belongs to the class-I pyridine nucleotide-disulfide oxidoreductase family.</text>
</comment>
<feature type="domain" description="FAD/NAD(P)-binding" evidence="13">
    <location>
        <begin position="580"/>
        <end position="906"/>
    </location>
</feature>
<gene>
    <name evidence="14" type="ORF">MAM1_0311d09536</name>
</gene>
<dbReference type="InterPro" id="IPR023753">
    <property type="entry name" value="FAD/NAD-binding_dom"/>
</dbReference>
<dbReference type="InterPro" id="IPR036259">
    <property type="entry name" value="MFS_trans_sf"/>
</dbReference>
<keyword evidence="4 9" id="KW-0274">FAD</keyword>
<evidence type="ECO:0000256" key="6">
    <source>
        <dbReference type="ARBA" id="ARBA00023027"/>
    </source>
</evidence>
<evidence type="ECO:0000256" key="4">
    <source>
        <dbReference type="ARBA" id="ARBA00022827"/>
    </source>
</evidence>
<feature type="compositionally biased region" description="Polar residues" evidence="10">
    <location>
        <begin position="31"/>
        <end position="43"/>
    </location>
</feature>
<keyword evidence="8 9" id="KW-0676">Redox-active center</keyword>
<feature type="transmembrane region" description="Helical" evidence="11">
    <location>
        <begin position="482"/>
        <end position="504"/>
    </location>
</feature>
<evidence type="ECO:0000256" key="10">
    <source>
        <dbReference type="SAM" id="MobiDB-lite"/>
    </source>
</evidence>
<evidence type="ECO:0000313" key="14">
    <source>
        <dbReference type="EMBL" id="GAN10002.1"/>
    </source>
</evidence>
<evidence type="ECO:0000256" key="11">
    <source>
        <dbReference type="SAM" id="Phobius"/>
    </source>
</evidence>
<feature type="transmembrane region" description="Helical" evidence="11">
    <location>
        <begin position="131"/>
        <end position="151"/>
    </location>
</feature>
<dbReference type="EMBL" id="DF836600">
    <property type="protein sequence ID" value="GAN10002.1"/>
    <property type="molecule type" value="Genomic_DNA"/>
</dbReference>
<dbReference type="Gene3D" id="3.50.50.60">
    <property type="entry name" value="FAD/NAD(P)-binding domain"/>
    <property type="match status" value="2"/>
</dbReference>
<keyword evidence="7" id="KW-1015">Disulfide bond</keyword>
<dbReference type="GO" id="GO:0004148">
    <property type="term" value="F:dihydrolipoyl dehydrogenase (NADH) activity"/>
    <property type="evidence" value="ECO:0007669"/>
    <property type="project" value="UniProtKB-EC"/>
</dbReference>
<dbReference type="PANTHER" id="PTHR22912:SF151">
    <property type="entry name" value="DIHYDROLIPOYL DEHYDROGENASE, MITOCHONDRIAL"/>
    <property type="match status" value="1"/>
</dbReference>
<dbReference type="InterPro" id="IPR006258">
    <property type="entry name" value="Lipoamide_DH"/>
</dbReference>
<evidence type="ECO:0000256" key="1">
    <source>
        <dbReference type="ARBA" id="ARBA00007532"/>
    </source>
</evidence>
<dbReference type="CDD" id="cd17313">
    <property type="entry name" value="MFS_SLC45_SUC"/>
    <property type="match status" value="1"/>
</dbReference>
<feature type="transmembrane region" description="Helical" evidence="11">
    <location>
        <begin position="389"/>
        <end position="415"/>
    </location>
</feature>
<accession>A0A0C9N1W3</accession>
<evidence type="ECO:0000259" key="12">
    <source>
        <dbReference type="Pfam" id="PF02852"/>
    </source>
</evidence>
<dbReference type="GO" id="GO:0045333">
    <property type="term" value="P:cellular respiration"/>
    <property type="evidence" value="ECO:0007669"/>
    <property type="project" value="UniProtKB-ARBA"/>
</dbReference>
<feature type="domain" description="Pyridine nucleotide-disulphide oxidoreductase dimerisation" evidence="12">
    <location>
        <begin position="925"/>
        <end position="1033"/>
    </location>
</feature>
<dbReference type="EC" id="1.8.1.4" evidence="2 9"/>
<sequence>MTHSHSENSPLLQQQKPPLSRPKNRRRRSSFDPSTYNSIGTIADTPSTQDVAREAGLGLMQILGLTICMAGVQFTWTVELSYGTPYLLSLDLSKELTALVWLAGPLSGLLVQPLIGAFSDKCTSRFGKRRPFIVVAGILTCMSMIGVAYAKEFGAWIARSFYAPEKFEQSAHLYAIVVAVSSFYFLDFTLNAVQAICRALILDVPPLWQQEYANAWSARMSNCAMVVGYFVGFMDLVKYFPWMGDSQIKVFCIVAMAVFVVTLAVTCIAVKEKQHVDTEDQDNLPWYHTFHYIWRAFRFLPKPIQSLCNTQFFAWMGWFPFLFYRQMPISTQWVSDLYFASHPASSPGDDNWAEGTRAGSFALLCNSMVSVIAGMVIPALVMRFEKKSIWWLSLLNVYTCSQLIIAGSLLSAWFIRSVTAATIVLAIMGIPWAIVLWIPFSLVGEYVSYEDERRKKPSAQHQLEDQQDEFDAGMILGVHNMYIVFPQFAVAIISSLIFAASGQVKDPNDEGRSNVSTVLAFGGLMALIAAIISRYIVRVNKLATTKAPLANIAARNAAVKTVRAPMANSFYRFYSTETEYDVVVIGGGPGGYPAAIKAAQQGLKTACIEKRGTLGGTCLNVGCIPSKAMLNNSHIYHQTQHDLKSRGIEVSDVKLNLDNMHKARLRAVGGLTKGVEFLFKKYGVDYVKGTGSFKTANEIDVLALDGKSTSTLKAKNVIIATGSEVTPIPGIEIDEKKIVSSTGALELQKVPKKMVVIGAGVIGLELGSVWARLGAEVTVVEYLGAIGAGMDPELAKNFHKLLSKQGLKFKMSTKVNGAKVEGDIVKVEVEASKGGKAETLEADAVLVSIGRRPYTQGLNLDKVGVELDNRGRVVIDSEFKTNIPNIRCIGDVTFGPMLAHKAEDEGFAVSEMIKTGHGHVNYDAIPSVIYTHPEVAWVGKNEAQLKEEGVKYKTGSYPFVANSRARTNDDTDGMVKVITDADTDRILGVHIMGPNAGEMIAEGVLAMEYNASAEDIGRTCHAHPTLSEAFREACLIASFGNAINF</sequence>
<dbReference type="InterPro" id="IPR012999">
    <property type="entry name" value="Pyr_OxRdtase_I_AS"/>
</dbReference>
<keyword evidence="3 9" id="KW-0285">Flavoprotein</keyword>
<evidence type="ECO:0000313" key="15">
    <source>
        <dbReference type="Proteomes" id="UP000053815"/>
    </source>
</evidence>
<dbReference type="Proteomes" id="UP000053815">
    <property type="component" value="Unassembled WGS sequence"/>
</dbReference>
<dbReference type="SUPFAM" id="SSF103473">
    <property type="entry name" value="MFS general substrate transporter"/>
    <property type="match status" value="1"/>
</dbReference>
<dbReference type="GO" id="GO:0006103">
    <property type="term" value="P:2-oxoglutarate metabolic process"/>
    <property type="evidence" value="ECO:0007669"/>
    <property type="project" value="TreeGrafter"/>
</dbReference>
<feature type="transmembrane region" description="Helical" evidence="11">
    <location>
        <begin position="171"/>
        <end position="201"/>
    </location>
</feature>
<feature type="transmembrane region" description="Helical" evidence="11">
    <location>
        <begin position="421"/>
        <end position="447"/>
    </location>
</feature>
<dbReference type="Pfam" id="PF02852">
    <property type="entry name" value="Pyr_redox_dim"/>
    <property type="match status" value="1"/>
</dbReference>
<feature type="transmembrane region" description="Helical" evidence="11">
    <location>
        <begin position="57"/>
        <end position="78"/>
    </location>
</feature>
<proteinExistence type="inferred from homology"/>
<dbReference type="GO" id="GO:0045252">
    <property type="term" value="C:oxoglutarate dehydrogenase complex"/>
    <property type="evidence" value="ECO:0007669"/>
    <property type="project" value="TreeGrafter"/>
</dbReference>
<evidence type="ECO:0000256" key="3">
    <source>
        <dbReference type="ARBA" id="ARBA00022630"/>
    </source>
</evidence>
<feature type="transmembrane region" description="Helical" evidence="11">
    <location>
        <begin position="222"/>
        <end position="242"/>
    </location>
</feature>
<comment type="catalytic activity">
    <reaction evidence="9">
        <text>N(6)-[(R)-dihydrolipoyl]-L-lysyl-[protein] + NAD(+) = N(6)-[(R)-lipoyl]-L-lysyl-[protein] + NADH + H(+)</text>
        <dbReference type="Rhea" id="RHEA:15045"/>
        <dbReference type="Rhea" id="RHEA-COMP:10474"/>
        <dbReference type="Rhea" id="RHEA-COMP:10475"/>
        <dbReference type="ChEBI" id="CHEBI:15378"/>
        <dbReference type="ChEBI" id="CHEBI:57540"/>
        <dbReference type="ChEBI" id="CHEBI:57945"/>
        <dbReference type="ChEBI" id="CHEBI:83099"/>
        <dbReference type="ChEBI" id="CHEBI:83100"/>
        <dbReference type="EC" id="1.8.1.4"/>
    </reaction>
</comment>
<dbReference type="Gene3D" id="1.20.1250.20">
    <property type="entry name" value="MFS general substrate transporter like domains"/>
    <property type="match status" value="1"/>
</dbReference>
<dbReference type="InterPro" id="IPR036188">
    <property type="entry name" value="FAD/NAD-bd_sf"/>
</dbReference>
<evidence type="ECO:0000256" key="5">
    <source>
        <dbReference type="ARBA" id="ARBA00023002"/>
    </source>
</evidence>
<reference evidence="14" key="1">
    <citation type="submission" date="2014-09" db="EMBL/GenBank/DDBJ databases">
        <title>Draft genome sequence of an oleaginous Mucoromycotina fungus Mucor ambiguus NBRC6742.</title>
        <authorList>
            <person name="Takeda I."/>
            <person name="Yamane N."/>
            <person name="Morita T."/>
            <person name="Tamano K."/>
            <person name="Machida M."/>
            <person name="Baker S."/>
            <person name="Koike H."/>
        </authorList>
    </citation>
    <scope>NUCLEOTIDE SEQUENCE</scope>
    <source>
        <strain evidence="14">NBRC 6742</strain>
    </source>
</reference>
<feature type="transmembrane region" description="Helical" evidence="11">
    <location>
        <begin position="361"/>
        <end position="382"/>
    </location>
</feature>
<dbReference type="PROSITE" id="PS00076">
    <property type="entry name" value="PYRIDINE_REDOX_1"/>
    <property type="match status" value="1"/>
</dbReference>
<dbReference type="InterPro" id="IPR050151">
    <property type="entry name" value="Class-I_Pyr_Nuc-Dis_Oxidored"/>
</dbReference>
<evidence type="ECO:0000256" key="2">
    <source>
        <dbReference type="ARBA" id="ARBA00012608"/>
    </source>
</evidence>
<keyword evidence="15" id="KW-1185">Reference proteome</keyword>
<organism evidence="14">
    <name type="scientific">Mucor ambiguus</name>
    <dbReference type="NCBI Taxonomy" id="91626"/>
    <lineage>
        <taxon>Eukaryota</taxon>
        <taxon>Fungi</taxon>
        <taxon>Fungi incertae sedis</taxon>
        <taxon>Mucoromycota</taxon>
        <taxon>Mucoromycotina</taxon>
        <taxon>Mucoromycetes</taxon>
        <taxon>Mucorales</taxon>
        <taxon>Mucorineae</taxon>
        <taxon>Mucoraceae</taxon>
        <taxon>Mucor</taxon>
    </lineage>
</organism>
<comment type="cofactor">
    <cofactor evidence="9">
        <name>FAD</name>
        <dbReference type="ChEBI" id="CHEBI:57692"/>
    </cofactor>
    <text evidence="9">Binds 1 FAD per subunit.</text>
</comment>
<evidence type="ECO:0000256" key="8">
    <source>
        <dbReference type="ARBA" id="ARBA00023284"/>
    </source>
</evidence>
<dbReference type="Pfam" id="PF07992">
    <property type="entry name" value="Pyr_redox_2"/>
    <property type="match status" value="1"/>
</dbReference>
<feature type="transmembrane region" description="Helical" evidence="11">
    <location>
        <begin position="98"/>
        <end position="119"/>
    </location>
</feature>
<dbReference type="NCBIfam" id="TIGR01350">
    <property type="entry name" value="lipoamide_DH"/>
    <property type="match status" value="1"/>
</dbReference>
<name>A0A0C9N1W3_9FUNG</name>
<dbReference type="SUPFAM" id="SSF55424">
    <property type="entry name" value="FAD/NAD-linked reductases, dimerisation (C-terminal) domain"/>
    <property type="match status" value="1"/>
</dbReference>
<dbReference type="SUPFAM" id="SSF51905">
    <property type="entry name" value="FAD/NAD(P)-binding domain"/>
    <property type="match status" value="1"/>
</dbReference>
<dbReference type="Pfam" id="PF13347">
    <property type="entry name" value="MFS_2"/>
    <property type="match status" value="1"/>
</dbReference>
<dbReference type="InterPro" id="IPR004099">
    <property type="entry name" value="Pyr_nucl-diS_OxRdtase_dimer"/>
</dbReference>
<dbReference type="PRINTS" id="PR00411">
    <property type="entry name" value="PNDRDTASEI"/>
</dbReference>